<dbReference type="PANTHER" id="PTHR10566">
    <property type="entry name" value="CHAPERONE-ACTIVITY OF BC1 COMPLEX CABC1 -RELATED"/>
    <property type="match status" value="1"/>
</dbReference>
<evidence type="ECO:0000313" key="5">
    <source>
        <dbReference type="Proteomes" id="UP001189429"/>
    </source>
</evidence>
<evidence type="ECO:0000256" key="2">
    <source>
        <dbReference type="SAM" id="MobiDB-lite"/>
    </source>
</evidence>
<protein>
    <recommendedName>
        <fullName evidence="3">ABC1 atypical kinase-like domain-containing protein</fullName>
    </recommendedName>
</protein>
<evidence type="ECO:0000259" key="3">
    <source>
        <dbReference type="Pfam" id="PF03109"/>
    </source>
</evidence>
<accession>A0ABN9XJJ1</accession>
<sequence>MASWPRLFDRDFVSTAAPQPGLRGSRRAALRAAAGEVRAADDDARLLEALGGRVYDAERIEGYFAERPGELAAHAASVGAELGSLLLAAAAGALAVLAQQWLRGAGAAGAAAEWAEWRRSLAPRLAGALVAMGPSYISGSARFGQSLASRADLVSAEVAAELLRLQDALPPFDAGAARGILEAELAGAADQGAAQELLLSLRGAVHGRLGREVYRGQLRGRAVAVKVQRPGVRRAAAADAALLRLLARGVASLRWPGAAGGGRLVRADLVGAVDEFCSRLFEELDYAREADNLQRFDALYGEGGVHARLFPAPGVRVPRLEREFCSRRVLVMAVGRRGAADGERPGPLRHGAVQRGPAAGRARHHGDAGAAARDRRHAHGPPRGQPPQEPRGPRGGRPLPPEVVASAAGALGRSRPSLPAALP</sequence>
<feature type="domain" description="ABC1 atypical kinase-like" evidence="3">
    <location>
        <begin position="212"/>
        <end position="332"/>
    </location>
</feature>
<dbReference type="PANTHER" id="PTHR10566:SF128">
    <property type="entry name" value="UBIB DOMAIN CONTAINING KINASE"/>
    <property type="match status" value="1"/>
</dbReference>
<proteinExistence type="inferred from homology"/>
<reference evidence="4" key="1">
    <citation type="submission" date="2023-10" db="EMBL/GenBank/DDBJ databases">
        <authorList>
            <person name="Chen Y."/>
            <person name="Shah S."/>
            <person name="Dougan E. K."/>
            <person name="Thang M."/>
            <person name="Chan C."/>
        </authorList>
    </citation>
    <scope>NUCLEOTIDE SEQUENCE [LARGE SCALE GENOMIC DNA]</scope>
</reference>
<dbReference type="EMBL" id="CAUYUJ010020435">
    <property type="protein sequence ID" value="CAK0898151.1"/>
    <property type="molecule type" value="Genomic_DNA"/>
</dbReference>
<organism evidence="4 5">
    <name type="scientific">Prorocentrum cordatum</name>
    <dbReference type="NCBI Taxonomy" id="2364126"/>
    <lineage>
        <taxon>Eukaryota</taxon>
        <taxon>Sar</taxon>
        <taxon>Alveolata</taxon>
        <taxon>Dinophyceae</taxon>
        <taxon>Prorocentrales</taxon>
        <taxon>Prorocentraceae</taxon>
        <taxon>Prorocentrum</taxon>
    </lineage>
</organism>
<gene>
    <name evidence="4" type="ORF">PCOR1329_LOCUS76107</name>
</gene>
<evidence type="ECO:0000256" key="1">
    <source>
        <dbReference type="ARBA" id="ARBA00009670"/>
    </source>
</evidence>
<dbReference type="InterPro" id="IPR004147">
    <property type="entry name" value="ABC1_dom"/>
</dbReference>
<comment type="caution">
    <text evidence="4">The sequence shown here is derived from an EMBL/GenBank/DDBJ whole genome shotgun (WGS) entry which is preliminary data.</text>
</comment>
<dbReference type="Proteomes" id="UP001189429">
    <property type="component" value="Unassembled WGS sequence"/>
</dbReference>
<comment type="similarity">
    <text evidence="1">Belongs to the protein kinase superfamily. ADCK protein kinase family.</text>
</comment>
<feature type="region of interest" description="Disordered" evidence="2">
    <location>
        <begin position="339"/>
        <end position="423"/>
    </location>
</feature>
<evidence type="ECO:0000313" key="4">
    <source>
        <dbReference type="EMBL" id="CAK0898151.1"/>
    </source>
</evidence>
<keyword evidence="5" id="KW-1185">Reference proteome</keyword>
<name>A0ABN9XJJ1_9DINO</name>
<dbReference type="InterPro" id="IPR050154">
    <property type="entry name" value="UbiB_kinase"/>
</dbReference>
<dbReference type="Pfam" id="PF03109">
    <property type="entry name" value="ABC1"/>
    <property type="match status" value="1"/>
</dbReference>